<dbReference type="RefSeq" id="WP_155306773.1">
    <property type="nucleotide sequence ID" value="NZ_AP021875.1"/>
</dbReference>
<keyword evidence="2" id="KW-1185">Reference proteome</keyword>
<organism evidence="1 2">
    <name type="scientific">Desulfosarcina widdelii</name>
    <dbReference type="NCBI Taxonomy" id="947919"/>
    <lineage>
        <taxon>Bacteria</taxon>
        <taxon>Pseudomonadati</taxon>
        <taxon>Thermodesulfobacteriota</taxon>
        <taxon>Desulfobacteria</taxon>
        <taxon>Desulfobacterales</taxon>
        <taxon>Desulfosarcinaceae</taxon>
        <taxon>Desulfosarcina</taxon>
    </lineage>
</organism>
<dbReference type="EMBL" id="AP021875">
    <property type="protein sequence ID" value="BBO78104.1"/>
    <property type="molecule type" value="Genomic_DNA"/>
</dbReference>
<gene>
    <name evidence="1" type="ORF">DSCW_55210</name>
</gene>
<accession>A0A5K7ZIK3</accession>
<protein>
    <submittedName>
        <fullName evidence="1">Uncharacterized protein</fullName>
    </submittedName>
</protein>
<evidence type="ECO:0000313" key="2">
    <source>
        <dbReference type="Proteomes" id="UP000427769"/>
    </source>
</evidence>
<dbReference type="InterPro" id="IPR027417">
    <property type="entry name" value="P-loop_NTPase"/>
</dbReference>
<evidence type="ECO:0000313" key="1">
    <source>
        <dbReference type="EMBL" id="BBO78104.1"/>
    </source>
</evidence>
<dbReference type="KEGG" id="dwd:DSCW_55210"/>
<dbReference type="OrthoDB" id="9780677at2"/>
<name>A0A5K7ZIK3_9BACT</name>
<proteinExistence type="predicted"/>
<dbReference type="Proteomes" id="UP000427769">
    <property type="component" value="Chromosome"/>
</dbReference>
<reference evidence="1 2" key="1">
    <citation type="submission" date="2019-11" db="EMBL/GenBank/DDBJ databases">
        <title>Comparative genomics of hydrocarbon-degrading Desulfosarcina strains.</title>
        <authorList>
            <person name="Watanabe M."/>
            <person name="Kojima H."/>
            <person name="Fukui M."/>
        </authorList>
    </citation>
    <scope>NUCLEOTIDE SEQUENCE [LARGE SCALE GENOMIC DNA]</scope>
    <source>
        <strain evidence="1 2">PP31</strain>
    </source>
</reference>
<dbReference type="Gene3D" id="3.40.50.300">
    <property type="entry name" value="P-loop containing nucleotide triphosphate hydrolases"/>
    <property type="match status" value="1"/>
</dbReference>
<sequence length="78" mass="8820">MGPGFEADRVRQKLNERIESHTRLKSRFMSPSTHVKLVLNNERLSLSEPRCIERRLADIDIPISCIVVNTMGTGRDAG</sequence>
<dbReference type="AlphaFoldDB" id="A0A5K7ZIK3"/>